<dbReference type="GO" id="GO:0004575">
    <property type="term" value="F:sucrose alpha-glucosidase activity"/>
    <property type="evidence" value="ECO:0007669"/>
    <property type="project" value="TreeGrafter"/>
</dbReference>
<dbReference type="InterPro" id="IPR018053">
    <property type="entry name" value="Glyco_hydro_32_AS"/>
</dbReference>
<evidence type="ECO:0000256" key="5">
    <source>
        <dbReference type="SAM" id="MobiDB-lite"/>
    </source>
</evidence>
<name>A0A4T2CBN7_9MICO</name>
<dbReference type="SUPFAM" id="SSF75005">
    <property type="entry name" value="Arabinanase/levansucrase/invertase"/>
    <property type="match status" value="1"/>
</dbReference>
<feature type="region of interest" description="Disordered" evidence="5">
    <location>
        <begin position="409"/>
        <end position="428"/>
    </location>
</feature>
<dbReference type="InterPro" id="IPR013148">
    <property type="entry name" value="Glyco_hydro_32_N"/>
</dbReference>
<evidence type="ECO:0000256" key="2">
    <source>
        <dbReference type="ARBA" id="ARBA00022801"/>
    </source>
</evidence>
<evidence type="ECO:0000313" key="9">
    <source>
        <dbReference type="Proteomes" id="UP000306192"/>
    </source>
</evidence>
<keyword evidence="9" id="KW-1185">Reference proteome</keyword>
<dbReference type="CDD" id="cd18622">
    <property type="entry name" value="GH32_Inu-like"/>
    <property type="match status" value="1"/>
</dbReference>
<dbReference type="EMBL" id="QYRT01000004">
    <property type="protein sequence ID" value="TIH40116.1"/>
    <property type="molecule type" value="Genomic_DNA"/>
</dbReference>
<feature type="domain" description="Glycosyl hydrolase family 32 C-terminal" evidence="7">
    <location>
        <begin position="341"/>
        <end position="479"/>
    </location>
</feature>
<evidence type="ECO:0000259" key="6">
    <source>
        <dbReference type="Pfam" id="PF00251"/>
    </source>
</evidence>
<dbReference type="AlphaFoldDB" id="A0A4T2CBN7"/>
<dbReference type="Pfam" id="PF00251">
    <property type="entry name" value="Glyco_hydro_32N"/>
    <property type="match status" value="1"/>
</dbReference>
<sequence>MTDDADKPVFHFTPQRNWMNDPNGLVYLDGVYHLFFQYNPDGNDWGNMSWGHATSTDLLSWAEQSLALPYTQDEQIFSGSIVVDHDNTTGFGQDGVVPLVAIYTRVTSNAVQAQALAFSLDRGMTWQKYHANPVLDRNSSAFRDPKVFRAADRHGRERWVMVAVEAEQRMLLVYSSHDLIMWAYESTFGPFGDEGVVWECPDLFALNLNGDPSHPRWVLVLSTNKVPDHDSAAFSFTGHFDGHVFVADDAETWRPLDYGRDFYAAVSFANTPDACRIILGWANNWQYAADAPTYPWRGAMTLPRQLELTETGITQNLPAVTEEALPAEPSQTYQADHLEGPVIFDAGRHYRFRLTCTLDDAAEVSVGLLSGAGMPAAVLHYAAGTHTLSFERTRSGRNEFHPRFAEVSSVRLPSSSSPSPSSSPQSLSQSLSHRLELDIFVDGCIIEVFANRGADTLTMQAFSAPDAREIVLSADGRAPIRARVELYDLTQITVANSRMLMLENVAGPPSE</sequence>
<evidence type="ECO:0000256" key="4">
    <source>
        <dbReference type="RuleBase" id="RU362110"/>
    </source>
</evidence>
<keyword evidence="2 4" id="KW-0378">Hydrolase</keyword>
<dbReference type="InterPro" id="IPR001362">
    <property type="entry name" value="Glyco_hydro_32"/>
</dbReference>
<organism evidence="8 9">
    <name type="scientific">Subtercola vilae</name>
    <dbReference type="NCBI Taxonomy" id="2056433"/>
    <lineage>
        <taxon>Bacteria</taxon>
        <taxon>Bacillati</taxon>
        <taxon>Actinomycetota</taxon>
        <taxon>Actinomycetes</taxon>
        <taxon>Micrococcales</taxon>
        <taxon>Microbacteriaceae</taxon>
        <taxon>Subtercola</taxon>
    </lineage>
</organism>
<feature type="domain" description="Glycosyl hydrolase family 32 N-terminal" evidence="6">
    <location>
        <begin position="11"/>
        <end position="310"/>
    </location>
</feature>
<dbReference type="Proteomes" id="UP000306192">
    <property type="component" value="Unassembled WGS sequence"/>
</dbReference>
<evidence type="ECO:0000256" key="1">
    <source>
        <dbReference type="ARBA" id="ARBA00009902"/>
    </source>
</evidence>
<dbReference type="GO" id="GO:0005737">
    <property type="term" value="C:cytoplasm"/>
    <property type="evidence" value="ECO:0007669"/>
    <property type="project" value="TreeGrafter"/>
</dbReference>
<dbReference type="SMART" id="SM00640">
    <property type="entry name" value="Glyco_32"/>
    <property type="match status" value="1"/>
</dbReference>
<comment type="similarity">
    <text evidence="1 4">Belongs to the glycosyl hydrolase 32 family.</text>
</comment>
<reference evidence="8 9" key="1">
    <citation type="journal article" date="2019" name="Microorganisms">
        <title>Systematic Affiliation and Genome Analysis of Subtercola vilae DB165(T) with Particular Emphasis on Cold Adaptation of an Isolate from a High-Altitude Cold Volcano Lake.</title>
        <authorList>
            <person name="Villalobos A.S."/>
            <person name="Wiese J."/>
            <person name="Imhoff J.F."/>
            <person name="Dorador C."/>
            <person name="Keller A."/>
            <person name="Hentschel U."/>
        </authorList>
    </citation>
    <scope>NUCLEOTIDE SEQUENCE [LARGE SCALE GENOMIC DNA]</scope>
    <source>
        <strain evidence="8 9">DB165</strain>
    </source>
</reference>
<dbReference type="Gene3D" id="2.115.10.20">
    <property type="entry name" value="Glycosyl hydrolase domain, family 43"/>
    <property type="match status" value="1"/>
</dbReference>
<dbReference type="InterPro" id="IPR023296">
    <property type="entry name" value="Glyco_hydro_beta-prop_sf"/>
</dbReference>
<dbReference type="SUPFAM" id="SSF49899">
    <property type="entry name" value="Concanavalin A-like lectins/glucanases"/>
    <property type="match status" value="1"/>
</dbReference>
<proteinExistence type="inferred from homology"/>
<accession>A0A4T2CBN7</accession>
<gene>
    <name evidence="8" type="ORF">D4765_03035</name>
</gene>
<protein>
    <submittedName>
        <fullName evidence="8">Glycoside hydrolase family 32 protein</fullName>
    </submittedName>
</protein>
<dbReference type="InterPro" id="IPR013320">
    <property type="entry name" value="ConA-like_dom_sf"/>
</dbReference>
<evidence type="ECO:0000313" key="8">
    <source>
        <dbReference type="EMBL" id="TIH40116.1"/>
    </source>
</evidence>
<dbReference type="PROSITE" id="PS00609">
    <property type="entry name" value="GLYCOSYL_HYDROL_F32"/>
    <property type="match status" value="1"/>
</dbReference>
<comment type="caution">
    <text evidence="8">The sequence shown here is derived from an EMBL/GenBank/DDBJ whole genome shotgun (WGS) entry which is preliminary data.</text>
</comment>
<dbReference type="Pfam" id="PF08244">
    <property type="entry name" value="Glyco_hydro_32C"/>
    <property type="match status" value="1"/>
</dbReference>
<dbReference type="GO" id="GO:0005987">
    <property type="term" value="P:sucrose catabolic process"/>
    <property type="evidence" value="ECO:0007669"/>
    <property type="project" value="TreeGrafter"/>
</dbReference>
<dbReference type="PANTHER" id="PTHR42800">
    <property type="entry name" value="EXOINULINASE INUD (AFU_ORTHOLOGUE AFUA_5G00480)"/>
    <property type="match status" value="1"/>
</dbReference>
<keyword evidence="3 4" id="KW-0326">Glycosidase</keyword>
<evidence type="ECO:0000256" key="3">
    <source>
        <dbReference type="ARBA" id="ARBA00023295"/>
    </source>
</evidence>
<dbReference type="Gene3D" id="2.60.120.560">
    <property type="entry name" value="Exo-inulinase, domain 1"/>
    <property type="match status" value="1"/>
</dbReference>
<dbReference type="PANTHER" id="PTHR42800:SF1">
    <property type="entry name" value="EXOINULINASE INUD (AFU_ORTHOLOGUE AFUA_5G00480)"/>
    <property type="match status" value="1"/>
</dbReference>
<evidence type="ECO:0000259" key="7">
    <source>
        <dbReference type="Pfam" id="PF08244"/>
    </source>
</evidence>
<dbReference type="RefSeq" id="WP_136640750.1">
    <property type="nucleotide sequence ID" value="NZ_QYRT01000004.1"/>
</dbReference>
<dbReference type="InterPro" id="IPR013189">
    <property type="entry name" value="Glyco_hydro_32_C"/>
</dbReference>